<sequence length="491" mass="56756">MQGDSTLRTNSCQDTIFEGKLGGVNLSEEDKRQYCDRLVEKVLEEYPDLCEKDVMVRLGHIWREVPISTKPHLTPEGDCHMGDRNKQESSCDSRKMAYAETLIRQVMLENPHFEPSKVIAAVRELLNIVPEVDVEKDDGYVKNTDTSPSLAVELSQSDCRAHDTAFDIIMEEVLGTRNVCDDLEKSRNRVKKLIKDPCDDPKYKMTLYTALEKARQQKSSERKAQNEAERAQKLNSYLTDICRELDRDDEKRRKQKQRATKSSKSTFSERNLCNIDCDRWVGGDSEFSSVNIPTLRSYSDRHTQNVRSTGKAYLDNSYGKRNARFNKGKMKSDFWETNSCNVACDDWVTNGGISAGDFKFSVPPRIYTSTTAQYDPAYMARQFKTPNIAAYSKWNDRIPNCPPEENTRNVYPQASRTPFQYSNVASRRRTTFAEKNPCTIWDPFCSRRNVPGYGRPPPNYQQRKWYNMSPCYSYPKQRPYAQVKYPVINHY</sequence>
<evidence type="ECO:0000313" key="1">
    <source>
        <dbReference type="EMBL" id="KAF6199963.1"/>
    </source>
</evidence>
<keyword evidence="2" id="KW-1185">Reference proteome</keyword>
<proteinExistence type="predicted"/>
<name>A0A6A4J2M9_APOLU</name>
<organism evidence="1 2">
    <name type="scientific">Apolygus lucorum</name>
    <name type="common">Small green plant bug</name>
    <name type="synonym">Lygocoris lucorum</name>
    <dbReference type="NCBI Taxonomy" id="248454"/>
    <lineage>
        <taxon>Eukaryota</taxon>
        <taxon>Metazoa</taxon>
        <taxon>Ecdysozoa</taxon>
        <taxon>Arthropoda</taxon>
        <taxon>Hexapoda</taxon>
        <taxon>Insecta</taxon>
        <taxon>Pterygota</taxon>
        <taxon>Neoptera</taxon>
        <taxon>Paraneoptera</taxon>
        <taxon>Hemiptera</taxon>
        <taxon>Heteroptera</taxon>
        <taxon>Panheteroptera</taxon>
        <taxon>Cimicomorpha</taxon>
        <taxon>Miridae</taxon>
        <taxon>Mirini</taxon>
        <taxon>Apolygus</taxon>
    </lineage>
</organism>
<reference evidence="1" key="1">
    <citation type="journal article" date="2021" name="Mol. Ecol. Resour.">
        <title>Apolygus lucorum genome provides insights into omnivorousness and mesophyll feeding.</title>
        <authorList>
            <person name="Liu Y."/>
            <person name="Liu H."/>
            <person name="Wang H."/>
            <person name="Huang T."/>
            <person name="Liu B."/>
            <person name="Yang B."/>
            <person name="Yin L."/>
            <person name="Li B."/>
            <person name="Zhang Y."/>
            <person name="Zhang S."/>
            <person name="Jiang F."/>
            <person name="Zhang X."/>
            <person name="Ren Y."/>
            <person name="Wang B."/>
            <person name="Wang S."/>
            <person name="Lu Y."/>
            <person name="Wu K."/>
            <person name="Fan W."/>
            <person name="Wang G."/>
        </authorList>
    </citation>
    <scope>NUCLEOTIDE SEQUENCE</scope>
    <source>
        <strain evidence="1">12Hb</strain>
    </source>
</reference>
<dbReference type="EMBL" id="WIXP02000014">
    <property type="protein sequence ID" value="KAF6199963.1"/>
    <property type="molecule type" value="Genomic_DNA"/>
</dbReference>
<dbReference type="AlphaFoldDB" id="A0A6A4J2M9"/>
<accession>A0A6A4J2M9</accession>
<protein>
    <submittedName>
        <fullName evidence="1">Uncharacterized protein</fullName>
    </submittedName>
</protein>
<comment type="caution">
    <text evidence="1">The sequence shown here is derived from an EMBL/GenBank/DDBJ whole genome shotgun (WGS) entry which is preliminary data.</text>
</comment>
<dbReference type="Proteomes" id="UP000466442">
    <property type="component" value="Unassembled WGS sequence"/>
</dbReference>
<evidence type="ECO:0000313" key="2">
    <source>
        <dbReference type="Proteomes" id="UP000466442"/>
    </source>
</evidence>
<gene>
    <name evidence="1" type="ORF">GE061_006261</name>
</gene>